<dbReference type="Gene3D" id="3.30.70.1440">
    <property type="entry name" value="Multidrug efflux transporter AcrB pore domain"/>
    <property type="match status" value="1"/>
</dbReference>
<comment type="subcellular location">
    <subcellularLocation>
        <location evidence="1">Cell inner membrane</location>
        <topology evidence="1">Multi-pass membrane protein</topology>
    </subcellularLocation>
</comment>
<keyword evidence="5" id="KW-0997">Cell inner membrane</keyword>
<dbReference type="GO" id="GO:0005886">
    <property type="term" value="C:plasma membrane"/>
    <property type="evidence" value="ECO:0007669"/>
    <property type="project" value="UniProtKB-SubCell"/>
</dbReference>
<dbReference type="RefSeq" id="WP_158200913.1">
    <property type="nucleotide sequence ID" value="NZ_CP046973.1"/>
</dbReference>
<dbReference type="SUPFAM" id="SSF82866">
    <property type="entry name" value="Multidrug efflux transporter AcrB transmembrane domain"/>
    <property type="match status" value="2"/>
</dbReference>
<protein>
    <submittedName>
        <fullName evidence="10">Efflux RND transporter permease subunit</fullName>
    </submittedName>
</protein>
<feature type="transmembrane region" description="Helical" evidence="9">
    <location>
        <begin position="518"/>
        <end position="535"/>
    </location>
</feature>
<feature type="transmembrane region" description="Helical" evidence="9">
    <location>
        <begin position="387"/>
        <end position="412"/>
    </location>
</feature>
<evidence type="ECO:0000256" key="4">
    <source>
        <dbReference type="ARBA" id="ARBA00022475"/>
    </source>
</evidence>
<dbReference type="FunFam" id="3.30.70.1430:FF:000001">
    <property type="entry name" value="Efflux pump membrane transporter"/>
    <property type="match status" value="1"/>
</dbReference>
<comment type="similarity">
    <text evidence="2">Belongs to the resistance-nodulation-cell division (RND) (TC 2.A.6) family.</text>
</comment>
<evidence type="ECO:0000256" key="6">
    <source>
        <dbReference type="ARBA" id="ARBA00022692"/>
    </source>
</evidence>
<dbReference type="PANTHER" id="PTHR32063">
    <property type="match status" value="1"/>
</dbReference>
<dbReference type="NCBIfam" id="TIGR00915">
    <property type="entry name" value="2A0602"/>
    <property type="match status" value="1"/>
</dbReference>
<dbReference type="InterPro" id="IPR004764">
    <property type="entry name" value="MdtF-like"/>
</dbReference>
<evidence type="ECO:0000256" key="3">
    <source>
        <dbReference type="ARBA" id="ARBA00022448"/>
    </source>
</evidence>
<dbReference type="Gene3D" id="3.30.70.1320">
    <property type="entry name" value="Multidrug efflux transporter AcrB pore domain like"/>
    <property type="match status" value="1"/>
</dbReference>
<sequence length="1074" mass="116754">MVLSISSLFIKRPVLATVCSLLIVLAGAIAFPLLPVAKLPQLAPTQVKVTATYIGADARTTEDTVTTILEREINGVENMKYISSNTSNDGVANITVAFPTNIDRNQAQVNVQNRVGLAEPRLPDGVKQTGVKVDKASPNILLAYAFFSEKDPSGKAIYDPIFISNYIDLNITDEIKRLFGVGSITMFGERKYAMRFWLDPDKLAARNLTAGDVVRAIEEQNLQVGAGRIGQEPTLPDQQFEIPLRSSGRFRTVEEAGELVVKVGDNGALITLADVGRVELGAENYDTAAFYNGEPAIGLAVYQLPGTNALATGEAIKKAIARLQASFPPGLKVEVAFDTTTFVNVAIADVKDNTMEAILYAIITIMIFLQNWRLAMIPAIAMPVAMIGAMAAVLGFGLELNLLTLFGIILAIGTVTDDAVVIVEAVQVKMATGMKPLQASLDAMNELGGAVIASALTQLAVFIPVAFFPGTTGIVYRQFAVTLAAAIVFSTFNAITLSPTLASLILRPPNATPDPIDRIFRFLFGWFFDLFNRIFGWIERRYGQFIEALTRIKPMIMIIFAAGLVATVFMYQVVPSGFIPEEDQGYFFVLGNSPSNTSLNYSRQQVADVGRVLEEMPEMQAFLGIAGNSFEGNNYNKYLFFARLKPWEERPGQDQSVFALLKTLNAKLRSEITGSKAVAINAPAVDGLSATGGLEFQLQNRAGLPMETMIEVTQKYMAAASQRPELQGVFTQFTFYTDQSEISLDRKKINALNIDVAEVLRTLQTYIGSNYVNDFVFANRQYRVYAQVNPQFRSNLADLEGFYVKSRDGALVQLSSVVTVQSLNYPPTLTHYNVYPSIKIQAAPAPGYSSGQAIKVMEAVAKETLPPSFGYEWTGSALEELSAGNATILIFGLGFVLVFLVLAAQYESYIDPTIIMLTVPLSTLGALCAIWFRANILQAGSFWPIISNDIYAQVGLLMLIGMASKNAILIVETANQNREMGLDFTEAAVEAAKSRFRPIMMTSLSGIVGYIPLMTAAGAGALSRWSIGTVSFGGYLVATLLSLAIAPILYIVIKTLEDKFLGLDVSKNKLEKPG</sequence>
<dbReference type="GO" id="GO:0015562">
    <property type="term" value="F:efflux transmembrane transporter activity"/>
    <property type="evidence" value="ECO:0007669"/>
    <property type="project" value="InterPro"/>
</dbReference>
<keyword evidence="7 9" id="KW-1133">Transmembrane helix</keyword>
<reference evidence="10 11" key="1">
    <citation type="submission" date="2019-12" db="EMBL/GenBank/DDBJ databases">
        <title>Complete genome sequence of Microcystis aeruginosa strain FD4.</title>
        <authorList>
            <person name="Urakawa H."/>
        </authorList>
    </citation>
    <scope>NUCLEOTIDE SEQUENCE [LARGE SCALE GENOMIC DNA]</scope>
    <source>
        <strain evidence="10 11">FD4</strain>
    </source>
</reference>
<dbReference type="SUPFAM" id="SSF82693">
    <property type="entry name" value="Multidrug efflux transporter AcrB pore domain, PN1, PN2, PC1 and PC2 subdomains"/>
    <property type="match status" value="3"/>
</dbReference>
<dbReference type="GO" id="GO:0009636">
    <property type="term" value="P:response to toxic substance"/>
    <property type="evidence" value="ECO:0007669"/>
    <property type="project" value="UniProtKB-ARBA"/>
</dbReference>
<evidence type="ECO:0000256" key="9">
    <source>
        <dbReference type="SAM" id="Phobius"/>
    </source>
</evidence>
<dbReference type="InterPro" id="IPR001036">
    <property type="entry name" value="Acrflvin-R"/>
</dbReference>
<keyword evidence="6 9" id="KW-0812">Transmembrane</keyword>
<evidence type="ECO:0000256" key="8">
    <source>
        <dbReference type="ARBA" id="ARBA00023136"/>
    </source>
</evidence>
<dbReference type="GO" id="GO:0042910">
    <property type="term" value="F:xenobiotic transmembrane transporter activity"/>
    <property type="evidence" value="ECO:0007669"/>
    <property type="project" value="TreeGrafter"/>
</dbReference>
<feature type="transmembrane region" description="Helical" evidence="9">
    <location>
        <begin position="480"/>
        <end position="506"/>
    </location>
</feature>
<evidence type="ECO:0000256" key="2">
    <source>
        <dbReference type="ARBA" id="ARBA00010942"/>
    </source>
</evidence>
<dbReference type="Gene3D" id="1.20.1640.10">
    <property type="entry name" value="Multidrug efflux transporter AcrB transmembrane domain"/>
    <property type="match status" value="2"/>
</dbReference>
<dbReference type="AlphaFoldDB" id="A0A857D5I6"/>
<evidence type="ECO:0000256" key="1">
    <source>
        <dbReference type="ARBA" id="ARBA00004429"/>
    </source>
</evidence>
<evidence type="ECO:0000256" key="7">
    <source>
        <dbReference type="ARBA" id="ARBA00022989"/>
    </source>
</evidence>
<dbReference type="Gene3D" id="3.30.70.1430">
    <property type="entry name" value="Multidrug efflux transporter AcrB pore domain"/>
    <property type="match status" value="2"/>
</dbReference>
<name>A0A857D5I6_MICAE</name>
<feature type="transmembrane region" description="Helical" evidence="9">
    <location>
        <begin position="950"/>
        <end position="971"/>
    </location>
</feature>
<feature type="transmembrane region" description="Helical" evidence="9">
    <location>
        <begin position="1003"/>
        <end position="1026"/>
    </location>
</feature>
<proteinExistence type="inferred from homology"/>
<dbReference type="Pfam" id="PF00873">
    <property type="entry name" value="ACR_tran"/>
    <property type="match status" value="1"/>
</dbReference>
<evidence type="ECO:0000313" key="11">
    <source>
        <dbReference type="Proteomes" id="UP000438345"/>
    </source>
</evidence>
<feature type="transmembrane region" description="Helical" evidence="9">
    <location>
        <begin position="914"/>
        <end position="934"/>
    </location>
</feature>
<feature type="transmembrane region" description="Helical" evidence="9">
    <location>
        <begin position="1032"/>
        <end position="1053"/>
    </location>
</feature>
<dbReference type="Proteomes" id="UP000438345">
    <property type="component" value="Chromosome"/>
</dbReference>
<feature type="transmembrane region" description="Helical" evidence="9">
    <location>
        <begin position="447"/>
        <end position="468"/>
    </location>
</feature>
<dbReference type="Gene3D" id="3.30.2090.10">
    <property type="entry name" value="Multidrug efflux transporter AcrB TolC docking domain, DN and DC subdomains"/>
    <property type="match status" value="2"/>
</dbReference>
<dbReference type="PANTHER" id="PTHR32063:SF11">
    <property type="entry name" value="CATION OR DRUG EFFLUX SYSTEM PROTEIN"/>
    <property type="match status" value="1"/>
</dbReference>
<keyword evidence="8 9" id="KW-0472">Membrane</keyword>
<keyword evidence="4" id="KW-1003">Cell membrane</keyword>
<dbReference type="InterPro" id="IPR027463">
    <property type="entry name" value="AcrB_DN_DC_subdom"/>
</dbReference>
<feature type="transmembrane region" description="Helical" evidence="9">
    <location>
        <begin position="555"/>
        <end position="574"/>
    </location>
</feature>
<accession>A0A857D5I6</accession>
<dbReference type="SUPFAM" id="SSF82714">
    <property type="entry name" value="Multidrug efflux transporter AcrB TolC docking domain, DN and DC subdomains"/>
    <property type="match status" value="2"/>
</dbReference>
<gene>
    <name evidence="10" type="ORF">GQR42_17490</name>
</gene>
<dbReference type="EMBL" id="CP046973">
    <property type="protein sequence ID" value="QGZ91034.1"/>
    <property type="molecule type" value="Genomic_DNA"/>
</dbReference>
<evidence type="ECO:0000256" key="5">
    <source>
        <dbReference type="ARBA" id="ARBA00022519"/>
    </source>
</evidence>
<keyword evidence="3" id="KW-0813">Transport</keyword>
<feature type="transmembrane region" description="Helical" evidence="9">
    <location>
        <begin position="883"/>
        <end position="902"/>
    </location>
</feature>
<evidence type="ECO:0000313" key="10">
    <source>
        <dbReference type="EMBL" id="QGZ91034.1"/>
    </source>
</evidence>
<dbReference type="PRINTS" id="PR00702">
    <property type="entry name" value="ACRIFLAVINRP"/>
</dbReference>
<organism evidence="10 11">
    <name type="scientific">Microcystis aeruginosa FD4</name>
    <dbReference type="NCBI Taxonomy" id="2686288"/>
    <lineage>
        <taxon>Bacteria</taxon>
        <taxon>Bacillati</taxon>
        <taxon>Cyanobacteriota</taxon>
        <taxon>Cyanophyceae</taxon>
        <taxon>Oscillatoriophycideae</taxon>
        <taxon>Chroococcales</taxon>
        <taxon>Microcystaceae</taxon>
        <taxon>Microcystis</taxon>
    </lineage>
</organism>